<feature type="transmembrane region" description="Helical" evidence="1">
    <location>
        <begin position="238"/>
        <end position="259"/>
    </location>
</feature>
<protein>
    <recommendedName>
        <fullName evidence="4">DUF2029 domain-containing protein</fullName>
    </recommendedName>
</protein>
<sequence>MKQRLFLPGSLTLVSWLVLLLASWPNSTYTPQGIFPPLILALVFVTTFFLYMKTISADAKAARNHEVIVWTMVLTLTLVILFPFACQDVYYYIATGHLAERYQANPYLTTAHQIKDWRLDPFLSATNWGFLTSVYGPLWTKVSQWLVALTNQQFWCAVYIFKLFAGIIHLVNTLIIGLTARRLGCNPTQAMFIYGWNPLLLFELPGHAHNDALLITFIILSVYALTVLRGLFCLPFLTLAVLVKYTPVLLVPFFFGWLIKKRWLTSLLLGGLLALALVVLWWLPYWEGITTLQGVLRQQNFYSIKSLHYILYLTAQDLWPTADKALIFKILSAALSFLFVMFYLWLLAGFWRRQSSQPWQALLSSAVLVFVLYLLLANKWFQPWYLSWLLALAPLLPWPNPLLSVTLFLSLTAELSRLPQMLLGHSQVVMHILTFLVAWCPLLLYFVLQKSDFPGRSDDNRQ</sequence>
<name>A0A1S6IWZ1_9FIRM</name>
<keyword evidence="1" id="KW-0472">Membrane</keyword>
<dbReference type="KEGG" id="dfg:B0537_09400"/>
<keyword evidence="1" id="KW-0812">Transmembrane</keyword>
<keyword evidence="3" id="KW-1185">Reference proteome</keyword>
<organism evidence="2 3">
    <name type="scientific">Desulforamulus ferrireducens</name>
    <dbReference type="NCBI Taxonomy" id="1833852"/>
    <lineage>
        <taxon>Bacteria</taxon>
        <taxon>Bacillati</taxon>
        <taxon>Bacillota</taxon>
        <taxon>Clostridia</taxon>
        <taxon>Eubacteriales</taxon>
        <taxon>Peptococcaceae</taxon>
        <taxon>Desulforamulus</taxon>
    </lineage>
</organism>
<feature type="transmembrane region" description="Helical" evidence="1">
    <location>
        <begin position="428"/>
        <end position="448"/>
    </location>
</feature>
<feature type="transmembrane region" description="Helical" evidence="1">
    <location>
        <begin position="359"/>
        <end position="378"/>
    </location>
</feature>
<dbReference type="Pfam" id="PF26314">
    <property type="entry name" value="MptA_B_family"/>
    <property type="match status" value="1"/>
</dbReference>
<feature type="transmembrane region" description="Helical" evidence="1">
    <location>
        <begin position="159"/>
        <end position="180"/>
    </location>
</feature>
<dbReference type="AlphaFoldDB" id="A0A1S6IWZ1"/>
<proteinExistence type="predicted"/>
<accession>A0A1S6IWZ1</accession>
<feature type="transmembrane region" description="Helical" evidence="1">
    <location>
        <begin position="266"/>
        <end position="283"/>
    </location>
</feature>
<evidence type="ECO:0000256" key="1">
    <source>
        <dbReference type="SAM" id="Phobius"/>
    </source>
</evidence>
<feature type="transmembrane region" description="Helical" evidence="1">
    <location>
        <begin position="326"/>
        <end position="347"/>
    </location>
</feature>
<dbReference type="Proteomes" id="UP000189464">
    <property type="component" value="Chromosome"/>
</dbReference>
<evidence type="ECO:0008006" key="4">
    <source>
        <dbReference type="Google" id="ProtNLM"/>
    </source>
</evidence>
<evidence type="ECO:0000313" key="3">
    <source>
        <dbReference type="Proteomes" id="UP000189464"/>
    </source>
</evidence>
<feature type="transmembrane region" description="Helical" evidence="1">
    <location>
        <begin position="67"/>
        <end position="85"/>
    </location>
</feature>
<evidence type="ECO:0000313" key="2">
    <source>
        <dbReference type="EMBL" id="AQS59280.1"/>
    </source>
</evidence>
<keyword evidence="1" id="KW-1133">Transmembrane helix</keyword>
<reference evidence="2 3" key="1">
    <citation type="journal article" date="2016" name="Int. J. Syst. Evol. Microbiol.">
        <title>Desulfotomaculum ferrireducens sp. nov., a moderately thermophilic sulfate-reducing and dissimilatory Fe(III)-reducing bacterium isolated from compost.</title>
        <authorList>
            <person name="Yang G."/>
            <person name="Guo J."/>
            <person name="Zhuang L."/>
            <person name="Yuan Y."/>
            <person name="Zhou S."/>
        </authorList>
    </citation>
    <scope>NUCLEOTIDE SEQUENCE [LARGE SCALE GENOMIC DNA]</scope>
    <source>
        <strain evidence="2 3">GSS09</strain>
    </source>
</reference>
<dbReference type="STRING" id="1833852.B0537_09400"/>
<feature type="transmembrane region" description="Helical" evidence="1">
    <location>
        <begin position="212"/>
        <end position="232"/>
    </location>
</feature>
<feature type="transmembrane region" description="Helical" evidence="1">
    <location>
        <begin position="35"/>
        <end position="55"/>
    </location>
</feature>
<gene>
    <name evidence="2" type="ORF">B0537_09400</name>
</gene>
<dbReference type="EMBL" id="CP019698">
    <property type="protein sequence ID" value="AQS59280.1"/>
    <property type="molecule type" value="Genomic_DNA"/>
</dbReference>